<dbReference type="PANTHER" id="PTHR30033:SF1">
    <property type="entry name" value="FLAGELLAR HOOK-ASSOCIATED PROTEIN 1"/>
    <property type="match status" value="1"/>
</dbReference>
<dbReference type="RefSeq" id="WP_171085812.1">
    <property type="nucleotide sequence ID" value="NZ_JABAIV010000005.1"/>
</dbReference>
<comment type="subcellular location">
    <subcellularLocation>
        <location evidence="1 7">Bacterial flagellum</location>
    </subcellularLocation>
    <subcellularLocation>
        <location evidence="2 7">Secreted</location>
    </subcellularLocation>
</comment>
<evidence type="ECO:0000256" key="4">
    <source>
        <dbReference type="ARBA" id="ARBA00016244"/>
    </source>
</evidence>
<keyword evidence="10" id="KW-0282">Flagellum</keyword>
<gene>
    <name evidence="7 10" type="primary">flgK</name>
    <name evidence="10" type="ORF">HGB41_15005</name>
</gene>
<dbReference type="Proteomes" id="UP000533905">
    <property type="component" value="Unassembled WGS sequence"/>
</dbReference>
<keyword evidence="10" id="KW-0969">Cilium</keyword>
<dbReference type="GO" id="GO:0044780">
    <property type="term" value="P:bacterial-type flagellum assembly"/>
    <property type="evidence" value="ECO:0007669"/>
    <property type="project" value="InterPro"/>
</dbReference>
<evidence type="ECO:0000256" key="7">
    <source>
        <dbReference type="RuleBase" id="RU362065"/>
    </source>
</evidence>
<evidence type="ECO:0000256" key="5">
    <source>
        <dbReference type="ARBA" id="ARBA00022525"/>
    </source>
</evidence>
<keyword evidence="5 7" id="KW-0964">Secreted</keyword>
<evidence type="ECO:0000256" key="1">
    <source>
        <dbReference type="ARBA" id="ARBA00004365"/>
    </source>
</evidence>
<evidence type="ECO:0000313" key="11">
    <source>
        <dbReference type="Proteomes" id="UP000533905"/>
    </source>
</evidence>
<comment type="caution">
    <text evidence="10">The sequence shown here is derived from an EMBL/GenBank/DDBJ whole genome shotgun (WGS) entry which is preliminary data.</text>
</comment>
<dbReference type="SUPFAM" id="SSF64518">
    <property type="entry name" value="Phase 1 flagellin"/>
    <property type="match status" value="1"/>
</dbReference>
<dbReference type="GO" id="GO:0005576">
    <property type="term" value="C:extracellular region"/>
    <property type="evidence" value="ECO:0007669"/>
    <property type="project" value="UniProtKB-SubCell"/>
</dbReference>
<evidence type="ECO:0000256" key="2">
    <source>
        <dbReference type="ARBA" id="ARBA00004613"/>
    </source>
</evidence>
<keyword evidence="6 7" id="KW-0975">Bacterial flagellum</keyword>
<evidence type="ECO:0000259" key="8">
    <source>
        <dbReference type="Pfam" id="PF06429"/>
    </source>
</evidence>
<evidence type="ECO:0000256" key="6">
    <source>
        <dbReference type="ARBA" id="ARBA00023143"/>
    </source>
</evidence>
<dbReference type="InterPro" id="IPR002371">
    <property type="entry name" value="FlgK"/>
</dbReference>
<evidence type="ECO:0000259" key="9">
    <source>
        <dbReference type="Pfam" id="PF22638"/>
    </source>
</evidence>
<dbReference type="Pfam" id="PF22638">
    <property type="entry name" value="FlgK_D1"/>
    <property type="match status" value="1"/>
</dbReference>
<sequence length="463" mass="48088">MAIINNALSGALAAQVALSASSQNIANLQTKGYTRQSALLTAMGPDASPRSAGNGVQVSSLLRFSDNYKSQAMWRAAAELGAHSQTQPYLSQLENVMGDETASLSAGIDQFFGALNAVAGDPGSTPLRQQVLTSAGLMAERFNGLNNVFNSQLQSVRNQRSAIVDSANSQIASIARLNQQISEAQAGGLSASAMIDARDQAIDDLASKMALEVSDNGDGTRDVSLKTGQALVLGSKHGTLTAAPTATSPQEFSLNFAGTKFVLDAAKLGGQLGGLAKYETEKLVPMQGDIAAIAEQLAKKVNDQLAAGLKPAVPPSTTPTAGAPLFVFTAGGNADMLKVATPFVAEDFAFSSDGAPGDTGNLQKLVAIKTQSITVGTIGNVLLSDADTQIVGKLGVDSQLNKAALKTTQTVRTQSLDDWQSTSGVNQDEEAVNLVEYQNMYQANLKVISIANQLFDATLAMMG</sequence>
<dbReference type="NCBIfam" id="TIGR02492">
    <property type="entry name" value="flgK_ends"/>
    <property type="match status" value="1"/>
</dbReference>
<proteinExistence type="inferred from homology"/>
<dbReference type="InterPro" id="IPR010930">
    <property type="entry name" value="Flg_bb/hook_C_dom"/>
</dbReference>
<dbReference type="EMBL" id="JABAIV010000005">
    <property type="protein sequence ID" value="NNG24299.1"/>
    <property type="molecule type" value="Genomic_DNA"/>
</dbReference>
<evidence type="ECO:0000313" key="10">
    <source>
        <dbReference type="EMBL" id="NNG24299.1"/>
    </source>
</evidence>
<dbReference type="PRINTS" id="PR01005">
    <property type="entry name" value="FLGHOOKAP1"/>
</dbReference>
<dbReference type="InterPro" id="IPR053927">
    <property type="entry name" value="FlgK_helical"/>
</dbReference>
<dbReference type="PANTHER" id="PTHR30033">
    <property type="entry name" value="FLAGELLAR HOOK-ASSOCIATED PROTEIN 1"/>
    <property type="match status" value="1"/>
</dbReference>
<dbReference type="GO" id="GO:0005198">
    <property type="term" value="F:structural molecule activity"/>
    <property type="evidence" value="ECO:0007669"/>
    <property type="project" value="UniProtKB-UniRule"/>
</dbReference>
<feature type="domain" description="Flagellar basal-body/hook protein C-terminal" evidence="8">
    <location>
        <begin position="421"/>
        <end position="460"/>
    </location>
</feature>
<accession>A0A7Y2P1W3</accession>
<comment type="similarity">
    <text evidence="3 7">Belongs to the flagella basal body rod proteins family.</text>
</comment>
<evidence type="ECO:0000256" key="3">
    <source>
        <dbReference type="ARBA" id="ARBA00009677"/>
    </source>
</evidence>
<name>A0A7Y2P1W3_9BURK</name>
<keyword evidence="11" id="KW-1185">Reference proteome</keyword>
<feature type="domain" description="Flagellar hook-associated protein FlgK helical" evidence="9">
    <location>
        <begin position="90"/>
        <end position="310"/>
    </location>
</feature>
<keyword evidence="10" id="KW-0966">Cell projection</keyword>
<dbReference type="AlphaFoldDB" id="A0A7Y2P1W3"/>
<protein>
    <recommendedName>
        <fullName evidence="4 7">Flagellar hook-associated protein 1</fullName>
        <shortName evidence="7">HAP1</shortName>
    </recommendedName>
</protein>
<reference evidence="10 11" key="1">
    <citation type="submission" date="2020-04" db="EMBL/GenBank/DDBJ databases">
        <title>Massilia sp. nov., a cold adapted bacteria isolated from Arctic soil.</title>
        <authorList>
            <person name="Son J."/>
            <person name="Ka J.-O."/>
        </authorList>
    </citation>
    <scope>NUCLEOTIDE SEQUENCE [LARGE SCALE GENOMIC DNA]</scope>
    <source>
        <strain evidence="10 11">ML15P13</strain>
    </source>
</reference>
<dbReference type="GO" id="GO:0009424">
    <property type="term" value="C:bacterial-type flagellum hook"/>
    <property type="evidence" value="ECO:0007669"/>
    <property type="project" value="UniProtKB-UniRule"/>
</dbReference>
<dbReference type="Pfam" id="PF06429">
    <property type="entry name" value="Flg_bbr_C"/>
    <property type="match status" value="1"/>
</dbReference>
<organism evidence="10 11">
    <name type="scientific">Telluria aromaticivorans</name>
    <dbReference type="NCBI Taxonomy" id="2725995"/>
    <lineage>
        <taxon>Bacteria</taxon>
        <taxon>Pseudomonadati</taxon>
        <taxon>Pseudomonadota</taxon>
        <taxon>Betaproteobacteria</taxon>
        <taxon>Burkholderiales</taxon>
        <taxon>Oxalobacteraceae</taxon>
        <taxon>Telluria group</taxon>
        <taxon>Telluria</taxon>
    </lineage>
</organism>